<protein>
    <submittedName>
        <fullName evidence="1">Uncharacterized protein</fullName>
    </submittedName>
</protein>
<dbReference type="AlphaFoldDB" id="A0A8T1TZ12"/>
<reference evidence="1" key="1">
    <citation type="submission" date="2021-01" db="EMBL/GenBank/DDBJ databases">
        <title>Phytophthora aleatoria, a newly-described species from Pinus radiata is distinct from Phytophthora cactorum isolates based on comparative genomics.</title>
        <authorList>
            <person name="Mcdougal R."/>
            <person name="Panda P."/>
            <person name="Williams N."/>
            <person name="Studholme D.J."/>
        </authorList>
    </citation>
    <scope>NUCLEOTIDE SEQUENCE</scope>
    <source>
        <strain evidence="1">NZFS 3830</strain>
    </source>
</reference>
<dbReference type="OrthoDB" id="166650at2759"/>
<dbReference type="EMBL" id="JAENGZ010001356">
    <property type="protein sequence ID" value="KAG6948637.1"/>
    <property type="molecule type" value="Genomic_DNA"/>
</dbReference>
<feature type="non-terminal residue" evidence="1">
    <location>
        <position position="1"/>
    </location>
</feature>
<proteinExistence type="predicted"/>
<comment type="caution">
    <text evidence="1">The sequence shown here is derived from an EMBL/GenBank/DDBJ whole genome shotgun (WGS) entry which is preliminary data.</text>
</comment>
<name>A0A8T1TZ12_9STRA</name>
<organism evidence="1 2">
    <name type="scientific">Phytophthora cactorum</name>
    <dbReference type="NCBI Taxonomy" id="29920"/>
    <lineage>
        <taxon>Eukaryota</taxon>
        <taxon>Sar</taxon>
        <taxon>Stramenopiles</taxon>
        <taxon>Oomycota</taxon>
        <taxon>Peronosporomycetes</taxon>
        <taxon>Peronosporales</taxon>
        <taxon>Peronosporaceae</taxon>
        <taxon>Phytophthora</taxon>
    </lineage>
</organism>
<gene>
    <name evidence="1" type="ORF">JG687_00015355</name>
</gene>
<evidence type="ECO:0000313" key="1">
    <source>
        <dbReference type="EMBL" id="KAG6948637.1"/>
    </source>
</evidence>
<evidence type="ECO:0000313" key="2">
    <source>
        <dbReference type="Proteomes" id="UP000688947"/>
    </source>
</evidence>
<sequence length="108" mass="11834">ILNKLAFSLTPTLNCIGFKSSYQAPSIGTRHPQQARNIVRKVLKCTSANKQLSGTLDMLADADDHKVLVLRDQNDVTSGVVILTAVQNLALSVGARHFAWIELMAQKF</sequence>
<dbReference type="Proteomes" id="UP000688947">
    <property type="component" value="Unassembled WGS sequence"/>
</dbReference>
<accession>A0A8T1TZ12</accession>